<dbReference type="InterPro" id="IPR029045">
    <property type="entry name" value="ClpP/crotonase-like_dom_sf"/>
</dbReference>
<keyword evidence="5" id="KW-1185">Reference proteome</keyword>
<dbReference type="Gene3D" id="1.10.12.10">
    <property type="entry name" value="Lyase 2-enoyl-coa Hydratase, Chain A, domain 2"/>
    <property type="match status" value="1"/>
</dbReference>
<dbReference type="CDD" id="cd06558">
    <property type="entry name" value="crotonase-like"/>
    <property type="match status" value="1"/>
</dbReference>
<evidence type="ECO:0000256" key="2">
    <source>
        <dbReference type="ARBA" id="ARBA00023239"/>
    </source>
</evidence>
<dbReference type="SUPFAM" id="SSF52096">
    <property type="entry name" value="ClpP/crotonase"/>
    <property type="match status" value="1"/>
</dbReference>
<dbReference type="EMBL" id="JBHSZP010000028">
    <property type="protein sequence ID" value="MFC7090597.1"/>
    <property type="molecule type" value="Genomic_DNA"/>
</dbReference>
<protein>
    <submittedName>
        <fullName evidence="4">2,3-dehydroadipyl-CoA hydratase PaaF</fullName>
        <ecNumber evidence="4">4.2.1.17</ecNumber>
    </submittedName>
</protein>
<sequence length="257" mass="27483">MPNLLQLEGPHRGVLRITLHRPEALNALNTALLGELAGVLADAGRDDAIRAVVLTGSRRAFAAGADINEMAERDLVGMLDDPRQRHWAAIARFSKPIVAAINGFTLGGGCELAMHADIRIAGEDAKFGQPEINLGIMPGAGGTQRLVRAVGQALATQMVLTGEPISARRALEAGLISEITQPELTVERATAIAERIAEKAPLAVRLAKEALHKALDTDLATGLRFERHAFTVLAGTADREEGIKAFQEKRRAQFTGR</sequence>
<comment type="similarity">
    <text evidence="1 3">Belongs to the enoyl-CoA hydratase/isomerase family.</text>
</comment>
<organism evidence="4 5">
    <name type="scientific">Halomonas salifodinae</name>
    <dbReference type="NCBI Taxonomy" id="438745"/>
    <lineage>
        <taxon>Bacteria</taxon>
        <taxon>Pseudomonadati</taxon>
        <taxon>Pseudomonadota</taxon>
        <taxon>Gammaproteobacteria</taxon>
        <taxon>Oceanospirillales</taxon>
        <taxon>Halomonadaceae</taxon>
        <taxon>Halomonas</taxon>
    </lineage>
</organism>
<name>A0ABW2F128_9GAMM</name>
<dbReference type="RefSeq" id="WP_346063506.1">
    <property type="nucleotide sequence ID" value="NZ_BAAADR010000017.1"/>
</dbReference>
<accession>A0ABW2F128</accession>
<dbReference type="GO" id="GO:0004300">
    <property type="term" value="F:enoyl-CoA hydratase activity"/>
    <property type="evidence" value="ECO:0007669"/>
    <property type="project" value="UniProtKB-EC"/>
</dbReference>
<gene>
    <name evidence="4" type="primary">paaF</name>
    <name evidence="4" type="ORF">ACFQH5_13650</name>
</gene>
<dbReference type="InterPro" id="IPR018376">
    <property type="entry name" value="Enoyl-CoA_hyd/isom_CS"/>
</dbReference>
<keyword evidence="2 4" id="KW-0456">Lyase</keyword>
<evidence type="ECO:0000256" key="3">
    <source>
        <dbReference type="RuleBase" id="RU003707"/>
    </source>
</evidence>
<dbReference type="Proteomes" id="UP001596411">
    <property type="component" value="Unassembled WGS sequence"/>
</dbReference>
<dbReference type="Pfam" id="PF00378">
    <property type="entry name" value="ECH_1"/>
    <property type="match status" value="1"/>
</dbReference>
<dbReference type="PROSITE" id="PS00166">
    <property type="entry name" value="ENOYL_COA_HYDRATASE"/>
    <property type="match status" value="1"/>
</dbReference>
<evidence type="ECO:0000313" key="5">
    <source>
        <dbReference type="Proteomes" id="UP001596411"/>
    </source>
</evidence>
<dbReference type="EC" id="4.2.1.17" evidence="4"/>
<dbReference type="InterPro" id="IPR001753">
    <property type="entry name" value="Enoyl-CoA_hydra/iso"/>
</dbReference>
<dbReference type="Gene3D" id="3.90.226.10">
    <property type="entry name" value="2-enoyl-CoA Hydratase, Chain A, domain 1"/>
    <property type="match status" value="1"/>
</dbReference>
<dbReference type="PANTHER" id="PTHR11941:SF54">
    <property type="entry name" value="ENOYL-COA HYDRATASE, MITOCHONDRIAL"/>
    <property type="match status" value="1"/>
</dbReference>
<reference evidence="5" key="1">
    <citation type="journal article" date="2019" name="Int. J. Syst. Evol. Microbiol.">
        <title>The Global Catalogue of Microorganisms (GCM) 10K type strain sequencing project: providing services to taxonomists for standard genome sequencing and annotation.</title>
        <authorList>
            <consortium name="The Broad Institute Genomics Platform"/>
            <consortium name="The Broad Institute Genome Sequencing Center for Infectious Disease"/>
            <person name="Wu L."/>
            <person name="Ma J."/>
        </authorList>
    </citation>
    <scope>NUCLEOTIDE SEQUENCE [LARGE SCALE GENOMIC DNA]</scope>
    <source>
        <strain evidence="5">CGMCC 1.13666</strain>
    </source>
</reference>
<dbReference type="PANTHER" id="PTHR11941">
    <property type="entry name" value="ENOYL-COA HYDRATASE-RELATED"/>
    <property type="match status" value="1"/>
</dbReference>
<dbReference type="InterPro" id="IPR014748">
    <property type="entry name" value="Enoyl-CoA_hydra_C"/>
</dbReference>
<proteinExistence type="inferred from homology"/>
<evidence type="ECO:0000256" key="1">
    <source>
        <dbReference type="ARBA" id="ARBA00005254"/>
    </source>
</evidence>
<evidence type="ECO:0000313" key="4">
    <source>
        <dbReference type="EMBL" id="MFC7090597.1"/>
    </source>
</evidence>
<comment type="caution">
    <text evidence="4">The sequence shown here is derived from an EMBL/GenBank/DDBJ whole genome shotgun (WGS) entry which is preliminary data.</text>
</comment>
<dbReference type="NCBIfam" id="NF007239">
    <property type="entry name" value="PRK09674.1"/>
    <property type="match status" value="1"/>
</dbReference>